<name>A0NRY1_ROSAI</name>
<accession>A0NRY1</accession>
<reference evidence="1 2" key="1">
    <citation type="submission" date="2006-05" db="EMBL/GenBank/DDBJ databases">
        <authorList>
            <person name="King G."/>
            <person name="Ferriera S."/>
            <person name="Johnson J."/>
            <person name="Kravitz S."/>
            <person name="Beeson K."/>
            <person name="Sutton G."/>
            <person name="Rogers Y.-H."/>
            <person name="Friedman R."/>
            <person name="Frazier M."/>
            <person name="Venter J.C."/>
        </authorList>
    </citation>
    <scope>NUCLEOTIDE SEQUENCE [LARGE SCALE GENOMIC DNA]</scope>
    <source>
        <strain evidence="2">ATCC 25650 / DSM 13394 / JCM 20685 / NBRC 16684 / NCIMB 2208 / IAM 12614 / B1</strain>
    </source>
</reference>
<evidence type="ECO:0000313" key="2">
    <source>
        <dbReference type="Proteomes" id="UP000004848"/>
    </source>
</evidence>
<evidence type="ECO:0000313" key="1">
    <source>
        <dbReference type="EMBL" id="EAV44310.1"/>
    </source>
</evidence>
<dbReference type="EMBL" id="AAUW01000006">
    <property type="protein sequence ID" value="EAV44310.1"/>
    <property type="molecule type" value="Genomic_DNA"/>
</dbReference>
<dbReference type="Proteomes" id="UP000004848">
    <property type="component" value="Unassembled WGS sequence"/>
</dbReference>
<sequence length="39" mass="4217">MNGLENADMRDILKVLVEATLCPDPFKASGPEPTGSFHD</sequence>
<proteinExistence type="predicted"/>
<dbReference type="AlphaFoldDB" id="A0NRY1"/>
<gene>
    <name evidence="1" type="ORF">SIAM614_04090</name>
</gene>
<comment type="caution">
    <text evidence="1">The sequence shown here is derived from an EMBL/GenBank/DDBJ whole genome shotgun (WGS) entry which is preliminary data.</text>
</comment>
<protein>
    <submittedName>
        <fullName evidence="1">Uncharacterized protein</fullName>
    </submittedName>
</protein>
<organism evidence="1 2">
    <name type="scientific">Roseibium aggregatum (strain ATCC 25650 / DSM 13394 / JCM 20685 / NBRC 16684 / NCIMB 2208 / IAM 12614 / B1)</name>
    <name type="common">Stappia aggregata</name>
    <dbReference type="NCBI Taxonomy" id="384765"/>
    <lineage>
        <taxon>Bacteria</taxon>
        <taxon>Pseudomonadati</taxon>
        <taxon>Pseudomonadota</taxon>
        <taxon>Alphaproteobacteria</taxon>
        <taxon>Hyphomicrobiales</taxon>
        <taxon>Stappiaceae</taxon>
        <taxon>Roseibium</taxon>
    </lineage>
</organism>